<keyword evidence="2" id="KW-1185">Reference proteome</keyword>
<sequence>MAALINRNGRSDFYFEMSTEISRHPGYLAALPGYVDGGGRCCSAAELTAATGSSPAAATRRDPTVNSYCWSELSPATGTGTINVDFSW</sequence>
<evidence type="ECO:0000313" key="2">
    <source>
        <dbReference type="Proteomes" id="UP000693946"/>
    </source>
</evidence>
<name>A0AAV6QJG2_SOLSE</name>
<accession>A0AAV6QJG2</accession>
<gene>
    <name evidence="1" type="ORF">JOB18_030879</name>
</gene>
<organism evidence="1 2">
    <name type="scientific">Solea senegalensis</name>
    <name type="common">Senegalese sole</name>
    <dbReference type="NCBI Taxonomy" id="28829"/>
    <lineage>
        <taxon>Eukaryota</taxon>
        <taxon>Metazoa</taxon>
        <taxon>Chordata</taxon>
        <taxon>Craniata</taxon>
        <taxon>Vertebrata</taxon>
        <taxon>Euteleostomi</taxon>
        <taxon>Actinopterygii</taxon>
        <taxon>Neopterygii</taxon>
        <taxon>Teleostei</taxon>
        <taxon>Neoteleostei</taxon>
        <taxon>Acanthomorphata</taxon>
        <taxon>Carangaria</taxon>
        <taxon>Pleuronectiformes</taxon>
        <taxon>Pleuronectoidei</taxon>
        <taxon>Soleidae</taxon>
        <taxon>Solea</taxon>
    </lineage>
</organism>
<protein>
    <submittedName>
        <fullName evidence="1">Uncharacterized protein</fullName>
    </submittedName>
</protein>
<dbReference type="Proteomes" id="UP000693946">
    <property type="component" value="Linkage Group LG5"/>
</dbReference>
<evidence type="ECO:0000313" key="1">
    <source>
        <dbReference type="EMBL" id="KAG7490239.1"/>
    </source>
</evidence>
<dbReference type="AlphaFoldDB" id="A0AAV6QJG2"/>
<dbReference type="EMBL" id="JAGKHQ010000017">
    <property type="protein sequence ID" value="KAG7490239.1"/>
    <property type="molecule type" value="Genomic_DNA"/>
</dbReference>
<reference evidence="1 2" key="1">
    <citation type="journal article" date="2021" name="Sci. Rep.">
        <title>Chromosome anchoring in Senegalese sole (Solea senegalensis) reveals sex-associated markers and genome rearrangements in flatfish.</title>
        <authorList>
            <person name="Guerrero-Cozar I."/>
            <person name="Gomez-Garrido J."/>
            <person name="Berbel C."/>
            <person name="Martinez-Blanch J.F."/>
            <person name="Alioto T."/>
            <person name="Claros M.G."/>
            <person name="Gagnaire P.A."/>
            <person name="Manchado M."/>
        </authorList>
    </citation>
    <scope>NUCLEOTIDE SEQUENCE [LARGE SCALE GENOMIC DNA]</scope>
    <source>
        <strain evidence="1">Sse05_10M</strain>
    </source>
</reference>
<proteinExistence type="predicted"/>
<comment type="caution">
    <text evidence="1">The sequence shown here is derived from an EMBL/GenBank/DDBJ whole genome shotgun (WGS) entry which is preliminary data.</text>
</comment>